<evidence type="ECO:0000256" key="7">
    <source>
        <dbReference type="ARBA" id="ARBA00017659"/>
    </source>
</evidence>
<dbReference type="PANTHER" id="PTHR10571">
    <property type="entry name" value="UDP-N-ACETYLGLUCOSAMINE--DOLICHYL-PHOSPHATE N-ACETYLGLUCOSAMINEPHOSPHOTRANSFERASE"/>
    <property type="match status" value="1"/>
</dbReference>
<comment type="subcellular location">
    <subcellularLocation>
        <location evidence="2">Endoplasmic reticulum membrane</location>
        <topology evidence="2">Multi-pass membrane protein</topology>
    </subcellularLocation>
</comment>
<feature type="transmembrane region" description="Helical" evidence="21">
    <location>
        <begin position="270"/>
        <end position="290"/>
    </location>
</feature>
<evidence type="ECO:0000256" key="10">
    <source>
        <dbReference type="ARBA" id="ARBA00022692"/>
    </source>
</evidence>
<evidence type="ECO:0000256" key="16">
    <source>
        <dbReference type="ARBA" id="ARBA00023180"/>
    </source>
</evidence>
<evidence type="ECO:0000256" key="1">
    <source>
        <dbReference type="ARBA" id="ARBA00001946"/>
    </source>
</evidence>
<dbReference type="AlphaFoldDB" id="A0A4Y7LVX4"/>
<comment type="cofactor">
    <cofactor evidence="1">
        <name>Mg(2+)</name>
        <dbReference type="ChEBI" id="CHEBI:18420"/>
    </cofactor>
</comment>
<comment type="catalytic activity">
    <reaction evidence="20">
        <text>a di-trans,poly-cis-dolichyl phosphate + UDP-N-acetyl-alpha-D-glucosamine = an N-acetyl-alpha-D-glucosaminyl-diphospho-di-trans,poly-cis-dolichol + UMP</text>
        <dbReference type="Rhea" id="RHEA:13289"/>
        <dbReference type="Rhea" id="RHEA-COMP:19498"/>
        <dbReference type="Rhea" id="RHEA-COMP:19507"/>
        <dbReference type="ChEBI" id="CHEBI:57683"/>
        <dbReference type="ChEBI" id="CHEBI:57705"/>
        <dbReference type="ChEBI" id="CHEBI:57865"/>
        <dbReference type="ChEBI" id="CHEBI:58427"/>
        <dbReference type="EC" id="2.7.8.15"/>
    </reaction>
    <physiologicalReaction direction="left-to-right" evidence="20">
        <dbReference type="Rhea" id="RHEA:13290"/>
    </physiologicalReaction>
</comment>
<comment type="subunit">
    <text evidence="5">Homodimer.</text>
</comment>
<feature type="transmembrane region" description="Helical" evidence="21">
    <location>
        <begin position="188"/>
        <end position="204"/>
    </location>
</feature>
<dbReference type="EMBL" id="LR003988">
    <property type="protein sequence ID" value="SVE73607.1"/>
    <property type="molecule type" value="mRNA"/>
</dbReference>
<dbReference type="GO" id="GO:0006488">
    <property type="term" value="P:dolichol-linked oligosaccharide biosynthetic process"/>
    <property type="evidence" value="ECO:0007669"/>
    <property type="project" value="InterPro"/>
</dbReference>
<keyword evidence="16" id="KW-0325">Glycoprotein</keyword>
<evidence type="ECO:0000256" key="8">
    <source>
        <dbReference type="ARBA" id="ARBA00022676"/>
    </source>
</evidence>
<dbReference type="Pfam" id="PF00953">
    <property type="entry name" value="Glycos_transf_4"/>
    <property type="match status" value="1"/>
</dbReference>
<name>A0A4Y7LVX4_9CRUS</name>
<evidence type="ECO:0000256" key="3">
    <source>
        <dbReference type="ARBA" id="ARBA00004922"/>
    </source>
</evidence>
<dbReference type="UniPathway" id="UPA00378"/>
<evidence type="ECO:0000256" key="11">
    <source>
        <dbReference type="ARBA" id="ARBA00022723"/>
    </source>
</evidence>
<feature type="transmembrane region" description="Helical" evidence="21">
    <location>
        <begin position="371"/>
        <end position="392"/>
    </location>
</feature>
<comment type="pathway">
    <text evidence="3">Protein modification; protein glycosylation.</text>
</comment>
<evidence type="ECO:0000256" key="18">
    <source>
        <dbReference type="ARBA" id="ARBA00033238"/>
    </source>
</evidence>
<evidence type="ECO:0000256" key="2">
    <source>
        <dbReference type="ARBA" id="ARBA00004477"/>
    </source>
</evidence>
<evidence type="ECO:0000256" key="21">
    <source>
        <dbReference type="SAM" id="Phobius"/>
    </source>
</evidence>
<feature type="domain" description="DPAGT1 insertion" evidence="22">
    <location>
        <begin position="314"/>
        <end position="347"/>
    </location>
</feature>
<evidence type="ECO:0000256" key="17">
    <source>
        <dbReference type="ARBA" id="ARBA00029567"/>
    </source>
</evidence>
<gene>
    <name evidence="23" type="primary">EOG090X07N9</name>
</gene>
<evidence type="ECO:0000256" key="12">
    <source>
        <dbReference type="ARBA" id="ARBA00022824"/>
    </source>
</evidence>
<feature type="transmembrane region" description="Helical" evidence="21">
    <location>
        <begin position="119"/>
        <end position="137"/>
    </location>
</feature>
<dbReference type="GO" id="GO:0016757">
    <property type="term" value="F:glycosyltransferase activity"/>
    <property type="evidence" value="ECO:0007669"/>
    <property type="project" value="UniProtKB-KW"/>
</dbReference>
<reference evidence="23" key="1">
    <citation type="submission" date="2018-08" db="EMBL/GenBank/DDBJ databases">
        <authorList>
            <person name="Cornetti L."/>
        </authorList>
    </citation>
    <scope>NUCLEOTIDE SEQUENCE</scope>
    <source>
        <strain evidence="23">IL-KID-3b-11</strain>
    </source>
</reference>
<comment type="function">
    <text evidence="19">UDP-N-acetylglucosamine--dolichyl-phosphate N-acetylglucosaminephosphotransferase that operates in the biosynthetic pathway of dolichol-linked oligosaccharides, the glycan precursors employed in protein asparagine (N)-glycosylation. The assembly of dolichol-linked oligosaccharides begins on the cytosolic side of the endoplasmic reticulum membrane and finishes in its lumen. The sequential addition of sugars to dolichol pyrophosphate produces dolichol-linked oligosaccharides containing fourteen sugars, including two GlcNAcs, nine mannoses and three glucoses. Once assembled, the oligosaccharide is transferred from the lipid to nascent proteins by oligosaccharyltransferases. Catalyzes the initial step of dolichol-linked oligosaccharide biosynthesis, transfering GlcNAc-1-P from cytosolic UDP-GlcNAc onto the carrier lipid dolichyl phosphate (P-dolichol), yielding GlcNAc-P-P-dolichol embedded in the cytoplasmic leaflet of the endoplasmic reticulum membrane.</text>
</comment>
<feature type="transmembrane region" description="Helical" evidence="21">
    <location>
        <begin position="246"/>
        <end position="264"/>
    </location>
</feature>
<dbReference type="EC" id="2.7.8.15" evidence="6"/>
<evidence type="ECO:0000256" key="20">
    <source>
        <dbReference type="ARBA" id="ARBA00045078"/>
    </source>
</evidence>
<evidence type="ECO:0000256" key="15">
    <source>
        <dbReference type="ARBA" id="ARBA00023136"/>
    </source>
</evidence>
<evidence type="ECO:0000256" key="6">
    <source>
        <dbReference type="ARBA" id="ARBA00013225"/>
    </source>
</evidence>
<feature type="transmembrane region" description="Helical" evidence="21">
    <location>
        <begin position="51"/>
        <end position="68"/>
    </location>
</feature>
<protein>
    <recommendedName>
        <fullName evidence="7">UDP-N-acetylglucosamine--dolichyl-phosphate N-acetylglucosaminephosphotransferase</fullName>
        <ecNumber evidence="6">2.7.8.15</ecNumber>
    </recommendedName>
    <alternativeName>
        <fullName evidence="17">GlcNAc-1-P transferase</fullName>
    </alternativeName>
    <alternativeName>
        <fullName evidence="18">N-acetylglucosamine-1-phosphate transferase</fullName>
    </alternativeName>
</protein>
<evidence type="ECO:0000256" key="14">
    <source>
        <dbReference type="ARBA" id="ARBA00022989"/>
    </source>
</evidence>
<keyword evidence="9" id="KW-0808">Transferase</keyword>
<feature type="transmembrane region" description="Helical" evidence="21">
    <location>
        <begin position="216"/>
        <end position="234"/>
    </location>
</feature>
<dbReference type="GO" id="GO:0003975">
    <property type="term" value="F:UDP-N-acetylglucosamine-dolichyl-phosphate N-acetylglucosaminephosphotransferase activity"/>
    <property type="evidence" value="ECO:0007669"/>
    <property type="project" value="UniProtKB-EC"/>
</dbReference>
<accession>A0A4Y7LVX4</accession>
<keyword evidence="11" id="KW-0479">Metal-binding</keyword>
<dbReference type="InterPro" id="IPR048439">
    <property type="entry name" value="DPAGT1_ins"/>
</dbReference>
<feature type="transmembrane region" description="Helical" evidence="21">
    <location>
        <begin position="88"/>
        <end position="107"/>
    </location>
</feature>
<dbReference type="CDD" id="cd06855">
    <property type="entry name" value="GT_GPT_euk"/>
    <property type="match status" value="1"/>
</dbReference>
<feature type="transmembrane region" description="Helical" evidence="21">
    <location>
        <begin position="6"/>
        <end position="23"/>
    </location>
</feature>
<proteinExistence type="evidence at transcript level"/>
<dbReference type="PANTHER" id="PTHR10571:SF0">
    <property type="entry name" value="UDP-N-ACETYLGLUCOSAMINE--DOLICHYL-PHOSPHATE N-ACETYLGLUCOSAMINEPHOSPHOTRANSFERASE"/>
    <property type="match status" value="1"/>
</dbReference>
<evidence type="ECO:0000256" key="13">
    <source>
        <dbReference type="ARBA" id="ARBA00022842"/>
    </source>
</evidence>
<dbReference type="InterPro" id="IPR000715">
    <property type="entry name" value="Glycosyl_transferase_4"/>
</dbReference>
<evidence type="ECO:0000256" key="9">
    <source>
        <dbReference type="ARBA" id="ARBA00022679"/>
    </source>
</evidence>
<evidence type="ECO:0000256" key="19">
    <source>
        <dbReference type="ARBA" id="ARBA00044717"/>
    </source>
</evidence>
<evidence type="ECO:0000313" key="23">
    <source>
        <dbReference type="EMBL" id="SVE73607.1"/>
    </source>
</evidence>
<evidence type="ECO:0000256" key="4">
    <source>
        <dbReference type="ARBA" id="ARBA00009317"/>
    </source>
</evidence>
<keyword evidence="15 21" id="KW-0472">Membrane</keyword>
<keyword evidence="8" id="KW-0328">Glycosyltransferase</keyword>
<evidence type="ECO:0000259" key="22">
    <source>
        <dbReference type="Pfam" id="PF21383"/>
    </source>
</evidence>
<dbReference type="GO" id="GO:0046872">
    <property type="term" value="F:metal ion binding"/>
    <property type="evidence" value="ECO:0007669"/>
    <property type="project" value="UniProtKB-KW"/>
</dbReference>
<dbReference type="Pfam" id="PF21383">
    <property type="entry name" value="DPAGT1_ins"/>
    <property type="match status" value="1"/>
</dbReference>
<keyword evidence="13" id="KW-0460">Magnesium</keyword>
<keyword evidence="10 21" id="KW-0812">Transmembrane</keyword>
<keyword evidence="14 21" id="KW-1133">Transmembrane helix</keyword>
<feature type="transmembrane region" description="Helical" evidence="21">
    <location>
        <begin position="160"/>
        <end position="181"/>
    </location>
</feature>
<keyword evidence="12" id="KW-0256">Endoplasmic reticulum</keyword>
<organism evidence="23">
    <name type="scientific">Daphnia atkinsoni</name>
    <dbReference type="NCBI Taxonomy" id="342845"/>
    <lineage>
        <taxon>Eukaryota</taxon>
        <taxon>Metazoa</taxon>
        <taxon>Ecdysozoa</taxon>
        <taxon>Arthropoda</taxon>
        <taxon>Crustacea</taxon>
        <taxon>Branchiopoda</taxon>
        <taxon>Diplostraca</taxon>
        <taxon>Cladocera</taxon>
        <taxon>Anomopoda</taxon>
        <taxon>Daphniidae</taxon>
        <taxon>Daphnia</taxon>
        <taxon>Daphnia atkinsoni group</taxon>
    </lineage>
</organism>
<comment type="similarity">
    <text evidence="4">Belongs to the glycosyltransferase 4 family.</text>
</comment>
<sequence length="558" mass="61544">MLTILVANVILSVVGSLVIINVVPKFKDMFIKAHLSGVDLNKKNKPEIPEAAGVITSCIFLIVMFIFIPFPFSKHFFNKEWGFPHQEFVQFIAALLSICCMVLLGFADDVLNLKWRHKLLLPTVASLPLLMVYYTNINSTTIIIPKPLRFLFGHDMDLSALYYVYMGMLAVFCTNAINIYAGVNGLEVGQSVVIAGSLILFNVIELNGDCWPNHLFSLYFMIPFFCTSLALYQLNKYPARVFVGDTFCYFSGMTVAVVAILGHFSKTALLFFIPQIANFVFSLPQLFHLLPCPRHRLPRLNQETGYLHPSVFQFKEKSLNTLGLLVLRIYQVLGLVTVEHRQKDGELSQSTNCTLINLALKLSGPKHEKTLATSLMVLQVVCSGIAFIIRGIGSARGGGLNFAQRAATGATKGSGSPNQVPPLQQHQLVEPAVFGQPAAGAATTTTWAPFQFSQSASTAAAPPAYSFTTPASTRGLSFRQSTVSVAAPATVAPTVNSSHHYYSRYIYYGRFFCSVSQLWNYHCNNCLNSPSYNKIDCYPPLQERTTNILAAVAAPIFP</sequence>
<dbReference type="GO" id="GO:0005789">
    <property type="term" value="C:endoplasmic reticulum membrane"/>
    <property type="evidence" value="ECO:0007669"/>
    <property type="project" value="UniProtKB-SubCell"/>
</dbReference>
<dbReference type="InterPro" id="IPR033895">
    <property type="entry name" value="GPT"/>
</dbReference>
<evidence type="ECO:0000256" key="5">
    <source>
        <dbReference type="ARBA" id="ARBA00011738"/>
    </source>
</evidence>